<dbReference type="STRING" id="1798543.A2898_02115"/>
<comment type="caution">
    <text evidence="1">The sequence shown here is derived from an EMBL/GenBank/DDBJ whole genome shotgun (WGS) entry which is preliminary data.</text>
</comment>
<organism evidence="1 2">
    <name type="scientific">Candidatus Kerfeldbacteria bacterium RIFCSPLOWO2_01_FULL_48_11</name>
    <dbReference type="NCBI Taxonomy" id="1798543"/>
    <lineage>
        <taxon>Bacteria</taxon>
        <taxon>Candidatus Kerfeldiibacteriota</taxon>
    </lineage>
</organism>
<dbReference type="Proteomes" id="UP000179164">
    <property type="component" value="Unassembled WGS sequence"/>
</dbReference>
<reference evidence="1 2" key="1">
    <citation type="journal article" date="2016" name="Nat. Commun.">
        <title>Thousands of microbial genomes shed light on interconnected biogeochemical processes in an aquifer system.</title>
        <authorList>
            <person name="Anantharaman K."/>
            <person name="Brown C.T."/>
            <person name="Hug L.A."/>
            <person name="Sharon I."/>
            <person name="Castelle C.J."/>
            <person name="Probst A.J."/>
            <person name="Thomas B.C."/>
            <person name="Singh A."/>
            <person name="Wilkins M.J."/>
            <person name="Karaoz U."/>
            <person name="Brodie E.L."/>
            <person name="Williams K.H."/>
            <person name="Hubbard S.S."/>
            <person name="Banfield J.F."/>
        </authorList>
    </citation>
    <scope>NUCLEOTIDE SEQUENCE [LARGE SCALE GENOMIC DNA]</scope>
</reference>
<name>A0A1G2B605_9BACT</name>
<accession>A0A1G2B605</accession>
<evidence type="ECO:0000313" key="2">
    <source>
        <dbReference type="Proteomes" id="UP000179164"/>
    </source>
</evidence>
<protein>
    <submittedName>
        <fullName evidence="1">Uncharacterized protein</fullName>
    </submittedName>
</protein>
<sequence>METGLVKYDLRGVNYRDSNGNWDRMSLKPPITFEPGIEAYGCALVQLTDSRELKVEVFKGSNCSSVFGFTDAAVMYMR</sequence>
<evidence type="ECO:0000313" key="1">
    <source>
        <dbReference type="EMBL" id="OGY84039.1"/>
    </source>
</evidence>
<proteinExistence type="predicted"/>
<gene>
    <name evidence="1" type="ORF">A2898_02115</name>
</gene>
<dbReference type="EMBL" id="MHKE01000012">
    <property type="protein sequence ID" value="OGY84039.1"/>
    <property type="molecule type" value="Genomic_DNA"/>
</dbReference>
<dbReference type="AlphaFoldDB" id="A0A1G2B605"/>